<accession>A0A420IZC9</accession>
<keyword evidence="4" id="KW-0158">Chromosome</keyword>
<evidence type="ECO:0000256" key="1">
    <source>
        <dbReference type="ARBA" id="ARBA00004123"/>
    </source>
</evidence>
<sequence length="718" mass="82154">MDVDSDQVEVDIWDLVRDLERAIQIPVKERLAKISDIIDKINSISYRDGLSTSTLDKLIDLVTLPTRGLDQSSRVSLINNLYPINKVPNTVFFKVVSSLGHCTSKVPYTSQAALLKWLIMIHDVVEDQTVFSKVYSILFNLLDTVAIRPLLCHLLSIITRRKHVRPYRIQFLLELERQNGSEQALMGLLKVFKYFFPDVIIGHNFGGRTSVFAHPNPEWSERLCKIQNQAHALKLKESSRNRPEWNRLFQRRSDYVQKLRESLLPPTQTFNSQESSITLEEIENAQDLVRNFEKIVAPNQLVAVLRDPLLQKYLQLKSSENDLKRVNNWLLAFFEDELSKKLPENGNIQEILRFILEYTRHTKILPSSCIEFLKSMIPTWDGVQDRDLVLDLLAYTPLHSFTDISDTLIGPLEDAVLDDESIDAKMTLINFYTTLLKHWIVCLLARPENIYKFESSVTALVEHANHLALTIIQISTSILTLSTILKFYETTISLIQNASLRPLFRIVLPEPEAVYILSFTSSLSILSRTCSIIAVYKRVLDEISVSGKARVSTSCVKNLNSCLIDLCNCLWRGRAFNVVDQNSKGCLISPPVIEALSNYLTQHSENSIPLLSLFSFSFSPVTCLLAINFFKEQENHRQMNSDQLETRFRSRITGPITQSSLKQYNLTQLAEKQSIDEEAFTMSWLDYKLGFLTYLKQRGESGISDLIHSTVKNLATRK</sequence>
<gene>
    <name evidence="8" type="ORF">GcM1_198002</name>
</gene>
<evidence type="ECO:0000313" key="9">
    <source>
        <dbReference type="Proteomes" id="UP000285326"/>
    </source>
</evidence>
<evidence type="ECO:0000256" key="3">
    <source>
        <dbReference type="ARBA" id="ARBA00005470"/>
    </source>
</evidence>
<proteinExistence type="inferred from homology"/>
<keyword evidence="7" id="KW-1133">Transmembrane helix</keyword>
<keyword evidence="5" id="KW-0539">Nucleus</keyword>
<reference evidence="8 9" key="1">
    <citation type="journal article" date="2018" name="BMC Genomics">
        <title>Comparative genome analyses reveal sequence features reflecting distinct modes of host-adaptation between dicot and monocot powdery mildew.</title>
        <authorList>
            <person name="Wu Y."/>
            <person name="Ma X."/>
            <person name="Pan Z."/>
            <person name="Kale S.D."/>
            <person name="Song Y."/>
            <person name="King H."/>
            <person name="Zhang Q."/>
            <person name="Presley C."/>
            <person name="Deng X."/>
            <person name="Wei C.I."/>
            <person name="Xiao S."/>
        </authorList>
    </citation>
    <scope>NUCLEOTIDE SEQUENCE [LARGE SCALE GENOMIC DNA]</scope>
    <source>
        <strain evidence="8">UMSG1</strain>
    </source>
</reference>
<evidence type="ECO:0000256" key="2">
    <source>
        <dbReference type="ARBA" id="ARBA00004584"/>
    </source>
</evidence>
<comment type="similarity">
    <text evidence="3">Belongs to the CENP-I/CTF3 family.</text>
</comment>
<dbReference type="CDD" id="cd22647">
    <property type="entry name" value="CTF3_NTD_HEAT"/>
    <property type="match status" value="1"/>
</dbReference>
<dbReference type="PANTHER" id="PTHR48208">
    <property type="entry name" value="CENTROMERE PROTEIN I"/>
    <property type="match status" value="1"/>
</dbReference>
<keyword evidence="7" id="KW-0812">Transmembrane</keyword>
<feature type="transmembrane region" description="Helical" evidence="7">
    <location>
        <begin position="610"/>
        <end position="630"/>
    </location>
</feature>
<evidence type="ECO:0000256" key="6">
    <source>
        <dbReference type="ARBA" id="ARBA00023328"/>
    </source>
</evidence>
<evidence type="ECO:0000313" key="8">
    <source>
        <dbReference type="EMBL" id="RKF79878.1"/>
    </source>
</evidence>
<evidence type="ECO:0000256" key="7">
    <source>
        <dbReference type="SAM" id="Phobius"/>
    </source>
</evidence>
<protein>
    <submittedName>
        <fullName evidence="8">Centromere protein I</fullName>
    </submittedName>
</protein>
<evidence type="ECO:0000256" key="5">
    <source>
        <dbReference type="ARBA" id="ARBA00023242"/>
    </source>
</evidence>
<dbReference type="EMBL" id="MCBS01019894">
    <property type="protein sequence ID" value="RKF79878.1"/>
    <property type="molecule type" value="Genomic_DNA"/>
</dbReference>
<name>A0A420IZC9_9PEZI</name>
<dbReference type="GO" id="GO:0034080">
    <property type="term" value="P:CENP-A containing chromatin assembly"/>
    <property type="evidence" value="ECO:0007669"/>
    <property type="project" value="TreeGrafter"/>
</dbReference>
<dbReference type="PANTHER" id="PTHR48208:SF2">
    <property type="entry name" value="CENTROMERE PROTEIN I"/>
    <property type="match status" value="1"/>
</dbReference>
<comment type="subcellular location">
    <subcellularLocation>
        <location evidence="2">Chromosome</location>
        <location evidence="2">Centromere</location>
    </subcellularLocation>
    <subcellularLocation>
        <location evidence="1">Nucleus</location>
    </subcellularLocation>
</comment>
<keyword evidence="7" id="KW-0472">Membrane</keyword>
<evidence type="ECO:0000256" key="4">
    <source>
        <dbReference type="ARBA" id="ARBA00022454"/>
    </source>
</evidence>
<keyword evidence="6" id="KW-0137">Centromere</keyword>
<dbReference type="GO" id="GO:0005634">
    <property type="term" value="C:nucleus"/>
    <property type="evidence" value="ECO:0007669"/>
    <property type="project" value="UniProtKB-SubCell"/>
</dbReference>
<organism evidence="8 9">
    <name type="scientific">Golovinomyces cichoracearum</name>
    <dbReference type="NCBI Taxonomy" id="62708"/>
    <lineage>
        <taxon>Eukaryota</taxon>
        <taxon>Fungi</taxon>
        <taxon>Dikarya</taxon>
        <taxon>Ascomycota</taxon>
        <taxon>Pezizomycotina</taxon>
        <taxon>Leotiomycetes</taxon>
        <taxon>Erysiphales</taxon>
        <taxon>Erysiphaceae</taxon>
        <taxon>Golovinomyces</taxon>
    </lineage>
</organism>
<comment type="caution">
    <text evidence="8">The sequence shown here is derived from an EMBL/GenBank/DDBJ whole genome shotgun (WGS) entry which is preliminary data.</text>
</comment>
<dbReference type="InterPro" id="IPR012485">
    <property type="entry name" value="CENP-I"/>
</dbReference>
<dbReference type="GO" id="GO:0000939">
    <property type="term" value="C:inner kinetochore"/>
    <property type="evidence" value="ECO:0007669"/>
    <property type="project" value="TreeGrafter"/>
</dbReference>
<dbReference type="Proteomes" id="UP000285326">
    <property type="component" value="Unassembled WGS sequence"/>
</dbReference>
<dbReference type="AlphaFoldDB" id="A0A420IZC9"/>
<dbReference type="GO" id="GO:0000070">
    <property type="term" value="P:mitotic sister chromatid segregation"/>
    <property type="evidence" value="ECO:0007669"/>
    <property type="project" value="TreeGrafter"/>
</dbReference>
<dbReference type="Pfam" id="PF07778">
    <property type="entry name" value="CENP-I"/>
    <property type="match status" value="1"/>
</dbReference>